<dbReference type="EMBL" id="BAABRO010000019">
    <property type="protein sequence ID" value="GAA5510107.1"/>
    <property type="molecule type" value="Genomic_DNA"/>
</dbReference>
<proteinExistence type="predicted"/>
<keyword evidence="1" id="KW-0812">Transmembrane</keyword>
<reference evidence="2 3" key="1">
    <citation type="submission" date="2024-02" db="EMBL/GenBank/DDBJ databases">
        <title>Rhodopirellula caenicola NBRC 110016.</title>
        <authorList>
            <person name="Ichikawa N."/>
            <person name="Katano-Makiyama Y."/>
            <person name="Hidaka K."/>
        </authorList>
    </citation>
    <scope>NUCLEOTIDE SEQUENCE [LARGE SCALE GENOMIC DNA]</scope>
    <source>
        <strain evidence="2 3">NBRC 110016</strain>
    </source>
</reference>
<evidence type="ECO:0000313" key="2">
    <source>
        <dbReference type="EMBL" id="GAA5510107.1"/>
    </source>
</evidence>
<comment type="caution">
    <text evidence="2">The sequence shown here is derived from an EMBL/GenBank/DDBJ whole genome shotgun (WGS) entry which is preliminary data.</text>
</comment>
<gene>
    <name evidence="2" type="ORF">Rcae01_05613</name>
</gene>
<protein>
    <submittedName>
        <fullName evidence="2">Uncharacterized protein</fullName>
    </submittedName>
</protein>
<name>A0ABP9VY97_9BACT</name>
<keyword evidence="3" id="KW-1185">Reference proteome</keyword>
<feature type="transmembrane region" description="Helical" evidence="1">
    <location>
        <begin position="101"/>
        <end position="123"/>
    </location>
</feature>
<keyword evidence="1" id="KW-0472">Membrane</keyword>
<organism evidence="2 3">
    <name type="scientific">Novipirellula caenicola</name>
    <dbReference type="NCBI Taxonomy" id="1536901"/>
    <lineage>
        <taxon>Bacteria</taxon>
        <taxon>Pseudomonadati</taxon>
        <taxon>Planctomycetota</taxon>
        <taxon>Planctomycetia</taxon>
        <taxon>Pirellulales</taxon>
        <taxon>Pirellulaceae</taxon>
        <taxon>Novipirellula</taxon>
    </lineage>
</organism>
<keyword evidence="1" id="KW-1133">Transmembrane helix</keyword>
<dbReference type="Proteomes" id="UP001416858">
    <property type="component" value="Unassembled WGS sequence"/>
</dbReference>
<accession>A0ABP9VY97</accession>
<evidence type="ECO:0000313" key="3">
    <source>
        <dbReference type="Proteomes" id="UP001416858"/>
    </source>
</evidence>
<evidence type="ECO:0000256" key="1">
    <source>
        <dbReference type="SAM" id="Phobius"/>
    </source>
</evidence>
<sequence length="137" mass="15160">MPLRWFLRFVGMVTLLAFPAAVMPEQWMIEIAEVLGIDSFPAAPLTFYLARHLSILYGFVGIGLLVLASDLVRYRPLVRYLATGTIAFGAAQFVVDAMAGMPLWWTLGESLSTMAGGVLMAWLNRRDGASHRQVRDA</sequence>
<feature type="transmembrane region" description="Helical" evidence="1">
    <location>
        <begin position="48"/>
        <end position="68"/>
    </location>
</feature>
<feature type="transmembrane region" description="Helical" evidence="1">
    <location>
        <begin position="77"/>
        <end position="95"/>
    </location>
</feature>